<proteinExistence type="predicted"/>
<reference evidence="3 4" key="1">
    <citation type="submission" date="2024-02" db="EMBL/GenBank/DDBJ databases">
        <title>Chromosome-scale genome assembly of the rough periwinkle Littorina saxatilis.</title>
        <authorList>
            <person name="De Jode A."/>
            <person name="Faria R."/>
            <person name="Formenti G."/>
            <person name="Sims Y."/>
            <person name="Smith T.P."/>
            <person name="Tracey A."/>
            <person name="Wood J.M.D."/>
            <person name="Zagrodzka Z.B."/>
            <person name="Johannesson K."/>
            <person name="Butlin R.K."/>
            <person name="Leder E.H."/>
        </authorList>
    </citation>
    <scope>NUCLEOTIDE SEQUENCE [LARGE SCALE GENOMIC DNA]</scope>
    <source>
        <strain evidence="3">Snail1</strain>
        <tissue evidence="3">Muscle</tissue>
    </source>
</reference>
<accession>A0AAN9GK63</accession>
<protein>
    <submittedName>
        <fullName evidence="3">Uncharacterized protein</fullName>
    </submittedName>
</protein>
<evidence type="ECO:0000313" key="3">
    <source>
        <dbReference type="EMBL" id="KAK7111557.1"/>
    </source>
</evidence>
<evidence type="ECO:0000256" key="1">
    <source>
        <dbReference type="SAM" id="SignalP"/>
    </source>
</evidence>
<feature type="chain" id="PRO_5044711152" evidence="1">
    <location>
        <begin position="18"/>
        <end position="75"/>
    </location>
</feature>
<dbReference type="Proteomes" id="UP001374579">
    <property type="component" value="Unassembled WGS sequence"/>
</dbReference>
<evidence type="ECO:0000313" key="2">
    <source>
        <dbReference type="EMBL" id="KAK7089129.1"/>
    </source>
</evidence>
<dbReference type="EMBL" id="JBAMIC010000002">
    <property type="protein sequence ID" value="KAK7111557.1"/>
    <property type="molecule type" value="Genomic_DNA"/>
</dbReference>
<feature type="signal peptide" evidence="1">
    <location>
        <begin position="1"/>
        <end position="17"/>
    </location>
</feature>
<evidence type="ECO:0000313" key="4">
    <source>
        <dbReference type="Proteomes" id="UP001374579"/>
    </source>
</evidence>
<dbReference type="EMBL" id="JBAMIC010002797">
    <property type="protein sequence ID" value="KAK7089129.1"/>
    <property type="molecule type" value="Genomic_DNA"/>
</dbReference>
<keyword evidence="1" id="KW-0732">Signal</keyword>
<keyword evidence="4" id="KW-1185">Reference proteome</keyword>
<dbReference type="AlphaFoldDB" id="A0AAN9GK63"/>
<organism evidence="3 4">
    <name type="scientific">Littorina saxatilis</name>
    <dbReference type="NCBI Taxonomy" id="31220"/>
    <lineage>
        <taxon>Eukaryota</taxon>
        <taxon>Metazoa</taxon>
        <taxon>Spiralia</taxon>
        <taxon>Lophotrochozoa</taxon>
        <taxon>Mollusca</taxon>
        <taxon>Gastropoda</taxon>
        <taxon>Caenogastropoda</taxon>
        <taxon>Littorinimorpha</taxon>
        <taxon>Littorinoidea</taxon>
        <taxon>Littorinidae</taxon>
        <taxon>Littorina</taxon>
    </lineage>
</organism>
<sequence length="75" mass="8845">MKVVILLLLFAVALTEGAPKREKRGTQTLPCDVWFWECEDPCLTVTCPFFHECRACHCEAKCELPLEFDWWKRKK</sequence>
<name>A0AAN9GK63_9CAEN</name>
<gene>
    <name evidence="3" type="ORF">V1264_011167</name>
    <name evidence="2" type="ORF">V1264_025134</name>
</gene>
<comment type="caution">
    <text evidence="3">The sequence shown here is derived from an EMBL/GenBank/DDBJ whole genome shotgun (WGS) entry which is preliminary data.</text>
</comment>